<evidence type="ECO:0000256" key="8">
    <source>
        <dbReference type="ARBA" id="ARBA00023026"/>
    </source>
</evidence>
<dbReference type="SUPFAM" id="SSF55874">
    <property type="entry name" value="ATPase domain of HSP90 chaperone/DNA topoisomerase II/histidine kinase"/>
    <property type="match status" value="1"/>
</dbReference>
<keyword evidence="4" id="KW-0808">Transferase</keyword>
<sequence>MSEDRTQAELLVEIKSLKRENAALKGHVVGVEIDAFLRSLLDDVQGISVQGYGADCIVSYWNKASEVLYGYSAEEALGNDLVEMIIPEPARPAVRALIAEAVMTGCMPPPEELELLHKDGSLVPVLSSHSVIKLQGASPMLFCIDVDMTSLKRVERELKRSLVEKDLLLREVHHRVKNNLQVVSSLLDMSGRRAKTEEAQVLCRDLGAKIISMSMVHSQLYQDDHLSEIDMAHHVRHLWGHLRGLFSATRIEARMNMQDVLLPVSMALPLGLVIGELATNVLNHAFPDGRGGLVEFSLESDSRQVRFTIRDHGVGLGDNETGAAGKLGLKLVRSIVSYQLKGDIHFRTEGGTAVAICFPWTEVGHHDCPCPVAPRECV</sequence>
<dbReference type="InterPro" id="IPR011495">
    <property type="entry name" value="Sig_transdc_His_kin_sub2_dim/P"/>
</dbReference>
<dbReference type="Gene3D" id="3.30.565.10">
    <property type="entry name" value="Histidine kinase-like ATPase, C-terminal domain"/>
    <property type="match status" value="1"/>
</dbReference>
<keyword evidence="6 11" id="KW-0418">Kinase</keyword>
<proteinExistence type="predicted"/>
<keyword evidence="8" id="KW-0843">Virulence</keyword>
<dbReference type="InterPro" id="IPR003594">
    <property type="entry name" value="HATPase_dom"/>
</dbReference>
<dbReference type="EC" id="2.7.13.3" evidence="2"/>
<dbReference type="KEGG" id="dfl:DFE_1453"/>
<gene>
    <name evidence="11" type="ORF">DFE_1453</name>
</gene>
<evidence type="ECO:0000313" key="12">
    <source>
        <dbReference type="Proteomes" id="UP000269883"/>
    </source>
</evidence>
<dbReference type="EMBL" id="AP017378">
    <property type="protein sequence ID" value="BBD08179.1"/>
    <property type="molecule type" value="Genomic_DNA"/>
</dbReference>
<dbReference type="RefSeq" id="WP_126378066.1">
    <property type="nucleotide sequence ID" value="NZ_AP017378.1"/>
</dbReference>
<dbReference type="PANTHER" id="PTHR41523">
    <property type="entry name" value="TWO-COMPONENT SYSTEM SENSOR PROTEIN"/>
    <property type="match status" value="1"/>
</dbReference>
<evidence type="ECO:0000256" key="7">
    <source>
        <dbReference type="ARBA" id="ARBA00022840"/>
    </source>
</evidence>
<keyword evidence="5" id="KW-0547">Nucleotide-binding</keyword>
<dbReference type="SMART" id="SM00387">
    <property type="entry name" value="HATPase_c"/>
    <property type="match status" value="1"/>
</dbReference>
<dbReference type="InterPro" id="IPR000014">
    <property type="entry name" value="PAS"/>
</dbReference>
<dbReference type="InterPro" id="IPR035965">
    <property type="entry name" value="PAS-like_dom_sf"/>
</dbReference>
<dbReference type="GO" id="GO:0005524">
    <property type="term" value="F:ATP binding"/>
    <property type="evidence" value="ECO:0007669"/>
    <property type="project" value="UniProtKB-KW"/>
</dbReference>
<dbReference type="Pfam" id="PF08447">
    <property type="entry name" value="PAS_3"/>
    <property type="match status" value="1"/>
</dbReference>
<dbReference type="Proteomes" id="UP000269883">
    <property type="component" value="Chromosome"/>
</dbReference>
<protein>
    <recommendedName>
        <fullName evidence="2">histidine kinase</fullName>
        <ecNumber evidence="2">2.7.13.3</ecNumber>
    </recommendedName>
</protein>
<evidence type="ECO:0000259" key="9">
    <source>
        <dbReference type="PROSITE" id="PS50112"/>
    </source>
</evidence>
<dbReference type="SUPFAM" id="SSF55785">
    <property type="entry name" value="PYP-like sensor domain (PAS domain)"/>
    <property type="match status" value="1"/>
</dbReference>
<feature type="domain" description="PAS" evidence="9">
    <location>
        <begin position="58"/>
        <end position="105"/>
    </location>
</feature>
<evidence type="ECO:0000256" key="4">
    <source>
        <dbReference type="ARBA" id="ARBA00022679"/>
    </source>
</evidence>
<reference evidence="11 12" key="1">
    <citation type="journal article" date="2018" name="Sci. Adv.">
        <title>Multi-heme cytochromes provide a pathway for survival in energy-limited environments.</title>
        <authorList>
            <person name="Deng X."/>
            <person name="Dohmae N."/>
            <person name="Nealson K.H."/>
            <person name="Hashimoto K."/>
            <person name="Okamoto A."/>
        </authorList>
    </citation>
    <scope>NUCLEOTIDE SEQUENCE [LARGE SCALE GENOMIC DNA]</scope>
    <source>
        <strain evidence="11 12">IS5</strain>
    </source>
</reference>
<dbReference type="PROSITE" id="PS50113">
    <property type="entry name" value="PAC"/>
    <property type="match status" value="1"/>
</dbReference>
<feature type="domain" description="PAC" evidence="10">
    <location>
        <begin position="109"/>
        <end position="160"/>
    </location>
</feature>
<dbReference type="CDD" id="cd00130">
    <property type="entry name" value="PAS"/>
    <property type="match status" value="1"/>
</dbReference>
<dbReference type="GO" id="GO:0004673">
    <property type="term" value="F:protein histidine kinase activity"/>
    <property type="evidence" value="ECO:0007669"/>
    <property type="project" value="UniProtKB-EC"/>
</dbReference>
<dbReference type="Pfam" id="PF13581">
    <property type="entry name" value="HATPase_c_2"/>
    <property type="match status" value="1"/>
</dbReference>
<accession>A0A2Z6AY58</accession>
<dbReference type="InterPro" id="IPR013655">
    <property type="entry name" value="PAS_fold_3"/>
</dbReference>
<dbReference type="NCBIfam" id="TIGR00229">
    <property type="entry name" value="sensory_box"/>
    <property type="match status" value="1"/>
</dbReference>
<keyword evidence="12" id="KW-1185">Reference proteome</keyword>
<evidence type="ECO:0000256" key="3">
    <source>
        <dbReference type="ARBA" id="ARBA00022553"/>
    </source>
</evidence>
<dbReference type="SMART" id="SM00091">
    <property type="entry name" value="PAS"/>
    <property type="match status" value="1"/>
</dbReference>
<dbReference type="AlphaFoldDB" id="A0A2Z6AY58"/>
<evidence type="ECO:0000256" key="6">
    <source>
        <dbReference type="ARBA" id="ARBA00022777"/>
    </source>
</evidence>
<evidence type="ECO:0000256" key="2">
    <source>
        <dbReference type="ARBA" id="ARBA00012438"/>
    </source>
</evidence>
<organism evidence="11 12">
    <name type="scientific">Desulfovibrio ferrophilus</name>
    <dbReference type="NCBI Taxonomy" id="241368"/>
    <lineage>
        <taxon>Bacteria</taxon>
        <taxon>Pseudomonadati</taxon>
        <taxon>Thermodesulfobacteriota</taxon>
        <taxon>Desulfovibrionia</taxon>
        <taxon>Desulfovibrionales</taxon>
        <taxon>Desulfovibrionaceae</taxon>
        <taxon>Desulfovibrio</taxon>
    </lineage>
</organism>
<evidence type="ECO:0000259" key="10">
    <source>
        <dbReference type="PROSITE" id="PS50113"/>
    </source>
</evidence>
<keyword evidence="3" id="KW-0597">Phosphoprotein</keyword>
<evidence type="ECO:0000256" key="1">
    <source>
        <dbReference type="ARBA" id="ARBA00000085"/>
    </source>
</evidence>
<dbReference type="OrthoDB" id="5342108at2"/>
<dbReference type="Gene3D" id="3.30.450.20">
    <property type="entry name" value="PAS domain"/>
    <property type="match status" value="1"/>
</dbReference>
<dbReference type="InterPro" id="IPR036890">
    <property type="entry name" value="HATPase_C_sf"/>
</dbReference>
<name>A0A2Z6AY58_9BACT</name>
<evidence type="ECO:0000256" key="5">
    <source>
        <dbReference type="ARBA" id="ARBA00022741"/>
    </source>
</evidence>
<evidence type="ECO:0000313" key="11">
    <source>
        <dbReference type="EMBL" id="BBD08179.1"/>
    </source>
</evidence>
<comment type="catalytic activity">
    <reaction evidence="1">
        <text>ATP + protein L-histidine = ADP + protein N-phospho-L-histidine.</text>
        <dbReference type="EC" id="2.7.13.3"/>
    </reaction>
</comment>
<dbReference type="PANTHER" id="PTHR41523:SF8">
    <property type="entry name" value="ETHYLENE RESPONSE SENSOR PROTEIN"/>
    <property type="match status" value="1"/>
</dbReference>
<dbReference type="InterPro" id="IPR000700">
    <property type="entry name" value="PAS-assoc_C"/>
</dbReference>
<keyword evidence="7" id="KW-0067">ATP-binding</keyword>
<dbReference type="Pfam" id="PF07568">
    <property type="entry name" value="HisKA_2"/>
    <property type="match status" value="1"/>
</dbReference>
<dbReference type="PROSITE" id="PS50112">
    <property type="entry name" value="PAS"/>
    <property type="match status" value="1"/>
</dbReference>